<dbReference type="EMBL" id="JAACNH010000006">
    <property type="protein sequence ID" value="KAG8440966.1"/>
    <property type="molecule type" value="Genomic_DNA"/>
</dbReference>
<feature type="domain" description="V-SNARE coiled-coil homology" evidence="5">
    <location>
        <begin position="3"/>
        <end position="63"/>
    </location>
</feature>
<protein>
    <recommendedName>
        <fullName evidence="5">V-SNARE coiled-coil homology domain-containing protein</fullName>
    </recommendedName>
</protein>
<dbReference type="PROSITE" id="PS50892">
    <property type="entry name" value="V_SNARE"/>
    <property type="match status" value="1"/>
</dbReference>
<dbReference type="InterPro" id="IPR042855">
    <property type="entry name" value="V_SNARE_CC"/>
</dbReference>
<dbReference type="InterPro" id="IPR001388">
    <property type="entry name" value="Synaptobrevin-like"/>
</dbReference>
<dbReference type="AlphaFoldDB" id="A0A8T2JET4"/>
<keyword evidence="7" id="KW-1185">Reference proteome</keyword>
<dbReference type="Gene3D" id="1.20.5.110">
    <property type="match status" value="1"/>
</dbReference>
<sequence>MASLETCQQNADEVKVLMKDNVVKVMEREAKVSDLEGRSHALLTMATNFQKTAKTVERQTWRQKWRWYIVAGGTVIVLIIIIIIVIVLLSFSGE</sequence>
<dbReference type="GO" id="GO:0016020">
    <property type="term" value="C:membrane"/>
    <property type="evidence" value="ECO:0007669"/>
    <property type="project" value="InterPro"/>
</dbReference>
<dbReference type="Proteomes" id="UP000812440">
    <property type="component" value="Chromosome 3"/>
</dbReference>
<feature type="transmembrane region" description="Helical" evidence="4">
    <location>
        <begin position="67"/>
        <end position="91"/>
    </location>
</feature>
<dbReference type="PRINTS" id="PR00219">
    <property type="entry name" value="SYNAPTOBREVN"/>
</dbReference>
<evidence type="ECO:0000259" key="5">
    <source>
        <dbReference type="PROSITE" id="PS50892"/>
    </source>
</evidence>
<comment type="subcellular location">
    <subcellularLocation>
        <location evidence="2">Endomembrane system</location>
        <topology evidence="2">Single-pass type IV membrane protein</topology>
    </subcellularLocation>
</comment>
<dbReference type="OrthoDB" id="190375at2759"/>
<dbReference type="SUPFAM" id="SSF58038">
    <property type="entry name" value="SNARE fusion complex"/>
    <property type="match status" value="1"/>
</dbReference>
<keyword evidence="4" id="KW-1133">Transmembrane helix</keyword>
<dbReference type="GO" id="GO:0016192">
    <property type="term" value="P:vesicle-mediated transport"/>
    <property type="evidence" value="ECO:0007669"/>
    <property type="project" value="InterPro"/>
</dbReference>
<proteinExistence type="inferred from homology"/>
<keyword evidence="3" id="KW-0175">Coiled coil</keyword>
<gene>
    <name evidence="6" type="ORF">GDO86_006633</name>
</gene>
<evidence type="ECO:0000256" key="4">
    <source>
        <dbReference type="SAM" id="Phobius"/>
    </source>
</evidence>
<evidence type="ECO:0000256" key="1">
    <source>
        <dbReference type="ARBA" id="ARBA00008025"/>
    </source>
</evidence>
<reference evidence="6" key="1">
    <citation type="thesis" date="2020" institute="ProQuest LLC" country="789 East Eisenhower Parkway, Ann Arbor, MI, USA">
        <title>Comparative Genomics and Chromosome Evolution.</title>
        <authorList>
            <person name="Mudd A.B."/>
        </authorList>
    </citation>
    <scope>NUCLEOTIDE SEQUENCE</scope>
    <source>
        <strain evidence="6">Female2</strain>
        <tissue evidence="6">Blood</tissue>
    </source>
</reference>
<keyword evidence="4" id="KW-0812">Transmembrane</keyword>
<evidence type="ECO:0000313" key="6">
    <source>
        <dbReference type="EMBL" id="KAG8440966.1"/>
    </source>
</evidence>
<evidence type="ECO:0000256" key="2">
    <source>
        <dbReference type="ARBA" id="ARBA00046280"/>
    </source>
</evidence>
<dbReference type="InterPro" id="IPR042166">
    <property type="entry name" value="Vamp5"/>
</dbReference>
<dbReference type="GO" id="GO:0012505">
    <property type="term" value="C:endomembrane system"/>
    <property type="evidence" value="ECO:0007669"/>
    <property type="project" value="UniProtKB-SubCell"/>
</dbReference>
<dbReference type="PANTHER" id="PTHR47462:SF1">
    <property type="entry name" value="VESICLE-ASSOCIATED MEMBRANE PROTEIN 5"/>
    <property type="match status" value="1"/>
</dbReference>
<name>A0A8T2JET4_9PIPI</name>
<evidence type="ECO:0000256" key="3">
    <source>
        <dbReference type="PROSITE-ProRule" id="PRU00290"/>
    </source>
</evidence>
<evidence type="ECO:0000313" key="7">
    <source>
        <dbReference type="Proteomes" id="UP000812440"/>
    </source>
</evidence>
<comment type="similarity">
    <text evidence="1">Belongs to the synaptobrevin family.</text>
</comment>
<comment type="caution">
    <text evidence="6">The sequence shown here is derived from an EMBL/GenBank/DDBJ whole genome shotgun (WGS) entry which is preliminary data.</text>
</comment>
<keyword evidence="4" id="KW-0472">Membrane</keyword>
<accession>A0A8T2JET4</accession>
<dbReference type="Pfam" id="PF00957">
    <property type="entry name" value="Synaptobrevin"/>
    <property type="match status" value="1"/>
</dbReference>
<dbReference type="PANTHER" id="PTHR47462">
    <property type="entry name" value="VESICLE-ASSOCIATED MEMBRANE PROTEIN 5"/>
    <property type="match status" value="1"/>
</dbReference>
<organism evidence="6 7">
    <name type="scientific">Hymenochirus boettgeri</name>
    <name type="common">Congo dwarf clawed frog</name>
    <dbReference type="NCBI Taxonomy" id="247094"/>
    <lineage>
        <taxon>Eukaryota</taxon>
        <taxon>Metazoa</taxon>
        <taxon>Chordata</taxon>
        <taxon>Craniata</taxon>
        <taxon>Vertebrata</taxon>
        <taxon>Euteleostomi</taxon>
        <taxon>Amphibia</taxon>
        <taxon>Batrachia</taxon>
        <taxon>Anura</taxon>
        <taxon>Pipoidea</taxon>
        <taxon>Pipidae</taxon>
        <taxon>Pipinae</taxon>
        <taxon>Hymenochirus</taxon>
    </lineage>
</organism>